<name>A0A6I7TTZ1_9BACI</name>
<reference evidence="1 3" key="1">
    <citation type="journal article" date="2016" name="Front. Microbiol.">
        <title>High-Level Heat Resistance of Spores of Bacillus amyloliquefaciens and Bacillus licheniformis Results from the Presence of a spoVA Operon in a Tn1546 Transposon.</title>
        <authorList>
            <person name="Berendsen E.M."/>
            <person name="Koning R.A."/>
            <person name="Boekhorst J."/>
            <person name="de Jong A."/>
            <person name="Kuipers O.P."/>
            <person name="Wells-Bennik M.H."/>
        </authorList>
    </citation>
    <scope>NUCLEOTIDE SEQUENCE [LARGE SCALE GENOMIC DNA]</scope>
    <source>
        <strain evidence="1 3">B4121</strain>
    </source>
</reference>
<gene>
    <name evidence="1" type="ORF">B4121_2947</name>
    <name evidence="2" type="ORF">CHCC15381_2027</name>
</gene>
<reference evidence="2 4" key="2">
    <citation type="submission" date="2019-06" db="EMBL/GenBank/DDBJ databases">
        <title>Genome sequence analysis of &gt;100 Bacillus licheniformis strains suggests intrinsic resistance to this species.</title>
        <authorList>
            <person name="Wels M."/>
            <person name="Siezen R.J."/>
            <person name="Johansen E."/>
            <person name="Stuer-Lauridsen B."/>
            <person name="Bjerre K."/>
            <person name="Nielsen B.K.K."/>
        </authorList>
    </citation>
    <scope>NUCLEOTIDE SEQUENCE [LARGE SCALE GENOMIC DNA]</scope>
    <source>
        <strain evidence="2 4">BAC-15381</strain>
    </source>
</reference>
<dbReference type="Proteomes" id="UP000185604">
    <property type="component" value="Unassembled WGS sequence"/>
</dbReference>
<comment type="caution">
    <text evidence="1">The sequence shown here is derived from an EMBL/GenBank/DDBJ whole genome shotgun (WGS) entry which is preliminary data.</text>
</comment>
<protein>
    <submittedName>
        <fullName evidence="1">Uncharacterized protein</fullName>
    </submittedName>
</protein>
<dbReference type="EMBL" id="NILF01000016">
    <property type="protein sequence ID" value="TWL43171.1"/>
    <property type="molecule type" value="Genomic_DNA"/>
</dbReference>
<evidence type="ECO:0000313" key="4">
    <source>
        <dbReference type="Proteomes" id="UP000429980"/>
    </source>
</evidence>
<evidence type="ECO:0000313" key="3">
    <source>
        <dbReference type="Proteomes" id="UP000185604"/>
    </source>
</evidence>
<dbReference type="EMBL" id="LKPO01000020">
    <property type="protein sequence ID" value="OLF90734.1"/>
    <property type="molecule type" value="Genomic_DNA"/>
</dbReference>
<proteinExistence type="predicted"/>
<keyword evidence="4" id="KW-1185">Reference proteome</keyword>
<organism evidence="1 3">
    <name type="scientific">Bacillus paralicheniformis</name>
    <dbReference type="NCBI Taxonomy" id="1648923"/>
    <lineage>
        <taxon>Bacteria</taxon>
        <taxon>Bacillati</taxon>
        <taxon>Bacillota</taxon>
        <taxon>Bacilli</taxon>
        <taxon>Bacillales</taxon>
        <taxon>Bacillaceae</taxon>
        <taxon>Bacillus</taxon>
    </lineage>
</organism>
<accession>A0A6I7TTZ1</accession>
<evidence type="ECO:0000313" key="1">
    <source>
        <dbReference type="EMBL" id="OLF90734.1"/>
    </source>
</evidence>
<dbReference type="AlphaFoldDB" id="A0A6I7TTZ1"/>
<dbReference type="Proteomes" id="UP000429980">
    <property type="component" value="Unassembled WGS sequence"/>
</dbReference>
<evidence type="ECO:0000313" key="2">
    <source>
        <dbReference type="EMBL" id="TWL43171.1"/>
    </source>
</evidence>
<sequence>MIKGSNQAVEQEIPYYDCDFAHFSIFFQGQKSWFLGLCFL</sequence>